<comment type="subcellular location">
    <subcellularLocation>
        <location evidence="1">Cell membrane</location>
        <topology evidence="1">Multi-pass membrane protein</topology>
    </subcellularLocation>
</comment>
<feature type="compositionally biased region" description="Low complexity" evidence="8">
    <location>
        <begin position="1"/>
        <end position="14"/>
    </location>
</feature>
<evidence type="ECO:0000313" key="11">
    <source>
        <dbReference type="Proteomes" id="UP000468687"/>
    </source>
</evidence>
<feature type="region of interest" description="Disordered" evidence="8">
    <location>
        <begin position="1"/>
        <end position="31"/>
    </location>
</feature>
<keyword evidence="11" id="KW-1185">Reference proteome</keyword>
<dbReference type="PANTHER" id="PTHR32196:SF21">
    <property type="entry name" value="ABC TRANSPORTER PERMEASE PROTEIN YPHD-RELATED"/>
    <property type="match status" value="1"/>
</dbReference>
<comment type="caution">
    <text evidence="10">The sequence shown here is derived from an EMBL/GenBank/DDBJ whole genome shotgun (WGS) entry which is preliminary data.</text>
</comment>
<evidence type="ECO:0000256" key="6">
    <source>
        <dbReference type="ARBA" id="ARBA00022989"/>
    </source>
</evidence>
<protein>
    <submittedName>
        <fullName evidence="10">ABC transporter permease</fullName>
    </submittedName>
</protein>
<feature type="transmembrane region" description="Helical" evidence="9">
    <location>
        <begin position="101"/>
        <end position="119"/>
    </location>
</feature>
<keyword evidence="6 9" id="KW-1133">Transmembrane helix</keyword>
<evidence type="ECO:0000256" key="1">
    <source>
        <dbReference type="ARBA" id="ARBA00004651"/>
    </source>
</evidence>
<gene>
    <name evidence="10" type="ORF">G3T38_13030</name>
</gene>
<dbReference type="EMBL" id="JAAGXA010000008">
    <property type="protein sequence ID" value="NEN79201.1"/>
    <property type="molecule type" value="Genomic_DNA"/>
</dbReference>
<dbReference type="Pfam" id="PF02653">
    <property type="entry name" value="BPD_transp_2"/>
    <property type="match status" value="1"/>
</dbReference>
<feature type="transmembrane region" description="Helical" evidence="9">
    <location>
        <begin position="75"/>
        <end position="94"/>
    </location>
</feature>
<evidence type="ECO:0000256" key="4">
    <source>
        <dbReference type="ARBA" id="ARBA00022519"/>
    </source>
</evidence>
<reference evidence="10 11" key="1">
    <citation type="journal article" date="2014" name="Int. J. Syst. Evol. Microbiol.">
        <title>Nocardioides zeae sp. nov., isolated from the stem of Zea mays.</title>
        <authorList>
            <person name="Glaeser S.P."/>
            <person name="McInroy J.A."/>
            <person name="Busse H.J."/>
            <person name="Kampfer P."/>
        </authorList>
    </citation>
    <scope>NUCLEOTIDE SEQUENCE [LARGE SCALE GENOMIC DNA]</scope>
    <source>
        <strain evidence="10 11">JCM 30728</strain>
    </source>
</reference>
<evidence type="ECO:0000256" key="9">
    <source>
        <dbReference type="SAM" id="Phobius"/>
    </source>
</evidence>
<dbReference type="GO" id="GO:0022857">
    <property type="term" value="F:transmembrane transporter activity"/>
    <property type="evidence" value="ECO:0007669"/>
    <property type="project" value="InterPro"/>
</dbReference>
<evidence type="ECO:0000256" key="7">
    <source>
        <dbReference type="ARBA" id="ARBA00023136"/>
    </source>
</evidence>
<proteinExistence type="predicted"/>
<evidence type="ECO:0000256" key="3">
    <source>
        <dbReference type="ARBA" id="ARBA00022475"/>
    </source>
</evidence>
<dbReference type="GO" id="GO:0005886">
    <property type="term" value="C:plasma membrane"/>
    <property type="evidence" value="ECO:0007669"/>
    <property type="project" value="UniProtKB-SubCell"/>
</dbReference>
<keyword evidence="4" id="KW-0997">Cell inner membrane</keyword>
<dbReference type="Proteomes" id="UP000468687">
    <property type="component" value="Unassembled WGS sequence"/>
</dbReference>
<keyword evidence="7 9" id="KW-0472">Membrane</keyword>
<keyword evidence="2" id="KW-0813">Transport</keyword>
<dbReference type="CDD" id="cd06579">
    <property type="entry name" value="TM_PBP1_transp_AraH_like"/>
    <property type="match status" value="1"/>
</dbReference>
<keyword evidence="3" id="KW-1003">Cell membrane</keyword>
<feature type="transmembrane region" description="Helical" evidence="9">
    <location>
        <begin position="300"/>
        <end position="318"/>
    </location>
</feature>
<feature type="transmembrane region" description="Helical" evidence="9">
    <location>
        <begin position="276"/>
        <end position="293"/>
    </location>
</feature>
<keyword evidence="5 9" id="KW-0812">Transmembrane</keyword>
<dbReference type="RefSeq" id="WP_163772733.1">
    <property type="nucleotide sequence ID" value="NZ_JAAGXA010000008.1"/>
</dbReference>
<feature type="transmembrane region" description="Helical" evidence="9">
    <location>
        <begin position="154"/>
        <end position="175"/>
    </location>
</feature>
<evidence type="ECO:0000256" key="5">
    <source>
        <dbReference type="ARBA" id="ARBA00022692"/>
    </source>
</evidence>
<dbReference type="InterPro" id="IPR001851">
    <property type="entry name" value="ABC_transp_permease"/>
</dbReference>
<feature type="transmembrane region" description="Helical" evidence="9">
    <location>
        <begin position="41"/>
        <end position="63"/>
    </location>
</feature>
<evidence type="ECO:0000256" key="2">
    <source>
        <dbReference type="ARBA" id="ARBA00022448"/>
    </source>
</evidence>
<feature type="transmembrane region" description="Helical" evidence="9">
    <location>
        <begin position="125"/>
        <end position="147"/>
    </location>
</feature>
<evidence type="ECO:0000313" key="10">
    <source>
        <dbReference type="EMBL" id="NEN79201.1"/>
    </source>
</evidence>
<sequence>MSTAATGTPAGTTALSKGSTPEPGDAPGRGRNPVVARLTDVGFWADWAALVGLVALVVVFTVLDPSFLSSGNVTGMLSASAALVILAVAQTFVVATAGIDLSIASVTTLGIVVLGQLYVADQPLWVCFVGAVLASLLAGLVNGLLVAKAKITDFVVTLGMLSAASGLALVLSDGQPVTVTEGFFFDISLDGPVEMVSWIVVIAVVVAVLAHVVLYHTRFGTHVLATGGSPEAATATGISTARVKVAVYAIAGLLAGIAAIIIVARLGSTPPAANTSYLLNSVAAVVLGGVSLFGGRASILGPVFGALLLTVLLNGLTTLGVSQYYQPLSVGVVVVAAAFLMRFQK</sequence>
<accession>A0A6P0HKS0</accession>
<feature type="transmembrane region" description="Helical" evidence="9">
    <location>
        <begin position="195"/>
        <end position="215"/>
    </location>
</feature>
<evidence type="ECO:0000256" key="8">
    <source>
        <dbReference type="SAM" id="MobiDB-lite"/>
    </source>
</evidence>
<feature type="transmembrane region" description="Helical" evidence="9">
    <location>
        <begin position="324"/>
        <end position="343"/>
    </location>
</feature>
<organism evidence="10 11">
    <name type="scientific">Nocardioides zeae</name>
    <dbReference type="NCBI Taxonomy" id="1457234"/>
    <lineage>
        <taxon>Bacteria</taxon>
        <taxon>Bacillati</taxon>
        <taxon>Actinomycetota</taxon>
        <taxon>Actinomycetes</taxon>
        <taxon>Propionibacteriales</taxon>
        <taxon>Nocardioidaceae</taxon>
        <taxon>Nocardioides</taxon>
    </lineage>
</organism>
<dbReference type="PANTHER" id="PTHR32196">
    <property type="entry name" value="ABC TRANSPORTER PERMEASE PROTEIN YPHD-RELATED-RELATED"/>
    <property type="match status" value="1"/>
</dbReference>
<feature type="transmembrane region" description="Helical" evidence="9">
    <location>
        <begin position="245"/>
        <end position="264"/>
    </location>
</feature>
<name>A0A6P0HKS0_9ACTN</name>
<dbReference type="AlphaFoldDB" id="A0A6P0HKS0"/>